<dbReference type="AlphaFoldDB" id="A0A6A6CRB2"/>
<dbReference type="InterPro" id="IPR010730">
    <property type="entry name" value="HET"/>
</dbReference>
<dbReference type="EMBL" id="ML993587">
    <property type="protein sequence ID" value="KAF2169621.1"/>
    <property type="molecule type" value="Genomic_DNA"/>
</dbReference>
<accession>A0A6A6CRB2</accession>
<feature type="domain" description="Heterokaryon incompatibility" evidence="1">
    <location>
        <begin position="211"/>
        <end position="367"/>
    </location>
</feature>
<keyword evidence="3" id="KW-1185">Reference proteome</keyword>
<dbReference type="Pfam" id="PF26639">
    <property type="entry name" value="Het-6_barrel"/>
    <property type="match status" value="1"/>
</dbReference>
<protein>
    <recommendedName>
        <fullName evidence="1">Heterokaryon incompatibility domain-containing protein</fullName>
    </recommendedName>
</protein>
<dbReference type="PANTHER" id="PTHR24148:SF64">
    <property type="entry name" value="HETEROKARYON INCOMPATIBILITY DOMAIN-CONTAINING PROTEIN"/>
    <property type="match status" value="1"/>
</dbReference>
<sequence length="764" mass="85466">MAVSRDATAVVTATARRLTPATYCEGCHEVAYLQLTVPSNFARVTRITVNVTSHDQGFSSHENPVCGSFFHVAIVAPEGHFRQRWHAFQNRIANPKPFTQTRTWPGDALEKFAVRTIRVNDTIQILPQTHFVAWRNNVLKANIEIFGEVSASSRGPVSPLESYANYMPQALYAPLKEKEIRVLRLLDGEPGSTIGCTLEHMQLVSVEHLQFEALSYCWGDALDLRTIEVSGRPFQVTANLHRALLRLRSSTKMFPRVLWIDAICINQSDEQERSVQVEMMKEIYSAASQVIVWLSDLMLSPDDMSNMREIFDVNNDESSSGYPEPSLDKMSPLDRETLWKGLPQVYGQASSALFKNEWFNRVWVLQEVFNAKKAIVFCGDRALSWTSVLQADEGVHRSQSSMHDYQTMMSTLFSDVFELTMSDNASAPKRFGYRRKPPTADVLDIVIAGLELDATDPRDKLYALLSLIPSSSNTALRPDYTKAVGDVLREFTRWWISSRRSLRIFSAIHCSVGRTWQKLSPLPPSSSSSERSSWSLWYDGKSIWGQATLGLSPTTTYRASRETIPDETLLSQTNNASKSIFLRGFTIDILDSIVPFPYYSAIQPTSPHATLRRPYERLFDPVGHVAVFHTGSPSRVHGIGTYLDAPETEMPGLVDHLRTHEGYAQITGGAIKCHPPCFFTTTTGIKGLCPHTAREGDLVAVLNGGKVPYLLRRCEDDGPGDGSSSPEIAQRQPFQLVGECYLQGYMDGEAMDDPKAGTEIFELI</sequence>
<organism evidence="2 3">
    <name type="scientific">Zasmidium cellare ATCC 36951</name>
    <dbReference type="NCBI Taxonomy" id="1080233"/>
    <lineage>
        <taxon>Eukaryota</taxon>
        <taxon>Fungi</taxon>
        <taxon>Dikarya</taxon>
        <taxon>Ascomycota</taxon>
        <taxon>Pezizomycotina</taxon>
        <taxon>Dothideomycetes</taxon>
        <taxon>Dothideomycetidae</taxon>
        <taxon>Mycosphaerellales</taxon>
        <taxon>Mycosphaerellaceae</taxon>
        <taxon>Zasmidium</taxon>
    </lineage>
</organism>
<dbReference type="PANTHER" id="PTHR24148">
    <property type="entry name" value="ANKYRIN REPEAT DOMAIN-CONTAINING PROTEIN 39 HOMOLOG-RELATED"/>
    <property type="match status" value="1"/>
</dbReference>
<evidence type="ECO:0000313" key="3">
    <source>
        <dbReference type="Proteomes" id="UP000799537"/>
    </source>
</evidence>
<dbReference type="Pfam" id="PF06985">
    <property type="entry name" value="HET"/>
    <property type="match status" value="1"/>
</dbReference>
<dbReference type="InterPro" id="IPR052895">
    <property type="entry name" value="HetReg/Transcr_Mod"/>
</dbReference>
<dbReference type="GeneID" id="54558469"/>
<dbReference type="Proteomes" id="UP000799537">
    <property type="component" value="Unassembled WGS sequence"/>
</dbReference>
<dbReference type="OrthoDB" id="5386682at2759"/>
<name>A0A6A6CRB2_ZASCE</name>
<dbReference type="RefSeq" id="XP_033670510.1">
    <property type="nucleotide sequence ID" value="XM_033805197.1"/>
</dbReference>
<reference evidence="2" key="1">
    <citation type="journal article" date="2020" name="Stud. Mycol.">
        <title>101 Dothideomycetes genomes: a test case for predicting lifestyles and emergence of pathogens.</title>
        <authorList>
            <person name="Haridas S."/>
            <person name="Albert R."/>
            <person name="Binder M."/>
            <person name="Bloem J."/>
            <person name="Labutti K."/>
            <person name="Salamov A."/>
            <person name="Andreopoulos B."/>
            <person name="Baker S."/>
            <person name="Barry K."/>
            <person name="Bills G."/>
            <person name="Bluhm B."/>
            <person name="Cannon C."/>
            <person name="Castanera R."/>
            <person name="Culley D."/>
            <person name="Daum C."/>
            <person name="Ezra D."/>
            <person name="Gonzalez J."/>
            <person name="Henrissat B."/>
            <person name="Kuo A."/>
            <person name="Liang C."/>
            <person name="Lipzen A."/>
            <person name="Lutzoni F."/>
            <person name="Magnuson J."/>
            <person name="Mondo S."/>
            <person name="Nolan M."/>
            <person name="Ohm R."/>
            <person name="Pangilinan J."/>
            <person name="Park H.-J."/>
            <person name="Ramirez L."/>
            <person name="Alfaro M."/>
            <person name="Sun H."/>
            <person name="Tritt A."/>
            <person name="Yoshinaga Y."/>
            <person name="Zwiers L.-H."/>
            <person name="Turgeon B."/>
            <person name="Goodwin S."/>
            <person name="Spatafora J."/>
            <person name="Crous P."/>
            <person name="Grigoriev I."/>
        </authorList>
    </citation>
    <scope>NUCLEOTIDE SEQUENCE</scope>
    <source>
        <strain evidence="2">ATCC 36951</strain>
    </source>
</reference>
<gene>
    <name evidence="2" type="ORF">M409DRAFT_20035</name>
</gene>
<evidence type="ECO:0000313" key="2">
    <source>
        <dbReference type="EMBL" id="KAF2169621.1"/>
    </source>
</evidence>
<proteinExistence type="predicted"/>
<evidence type="ECO:0000259" key="1">
    <source>
        <dbReference type="Pfam" id="PF06985"/>
    </source>
</evidence>